<accession>A0ABQ1N4T2</accession>
<evidence type="ECO:0000313" key="1">
    <source>
        <dbReference type="EMBL" id="GGC53877.1"/>
    </source>
</evidence>
<dbReference type="RefSeq" id="WP_188467543.1">
    <property type="nucleotide sequence ID" value="NZ_BAABHU010000019.1"/>
</dbReference>
<name>A0ABQ1N4T2_9BACT</name>
<dbReference type="Proteomes" id="UP000636010">
    <property type="component" value="Unassembled WGS sequence"/>
</dbReference>
<proteinExistence type="predicted"/>
<dbReference type="EMBL" id="BMEC01000019">
    <property type="protein sequence ID" value="GGC53877.1"/>
    <property type="molecule type" value="Genomic_DNA"/>
</dbReference>
<evidence type="ECO:0008006" key="3">
    <source>
        <dbReference type="Google" id="ProtNLM"/>
    </source>
</evidence>
<comment type="caution">
    <text evidence="1">The sequence shown here is derived from an EMBL/GenBank/DDBJ whole genome shotgun (WGS) entry which is preliminary data.</text>
</comment>
<organism evidence="1 2">
    <name type="scientific">Marivirga lumbricoides</name>
    <dbReference type="NCBI Taxonomy" id="1046115"/>
    <lineage>
        <taxon>Bacteria</taxon>
        <taxon>Pseudomonadati</taxon>
        <taxon>Bacteroidota</taxon>
        <taxon>Cytophagia</taxon>
        <taxon>Cytophagales</taxon>
        <taxon>Marivirgaceae</taxon>
        <taxon>Marivirga</taxon>
    </lineage>
</organism>
<keyword evidence="2" id="KW-1185">Reference proteome</keyword>
<reference evidence="2" key="1">
    <citation type="journal article" date="2019" name="Int. J. Syst. Evol. Microbiol.">
        <title>The Global Catalogue of Microorganisms (GCM) 10K type strain sequencing project: providing services to taxonomists for standard genome sequencing and annotation.</title>
        <authorList>
            <consortium name="The Broad Institute Genomics Platform"/>
            <consortium name="The Broad Institute Genome Sequencing Center for Infectious Disease"/>
            <person name="Wu L."/>
            <person name="Ma J."/>
        </authorList>
    </citation>
    <scope>NUCLEOTIDE SEQUENCE [LARGE SCALE GENOMIC DNA]</scope>
    <source>
        <strain evidence="2">CGMCC 1.10832</strain>
    </source>
</reference>
<evidence type="ECO:0000313" key="2">
    <source>
        <dbReference type="Proteomes" id="UP000636010"/>
    </source>
</evidence>
<gene>
    <name evidence="1" type="ORF">GCM10011506_44380</name>
</gene>
<protein>
    <recommendedName>
        <fullName evidence="3">Peptidase M15C domain-containing protein</fullName>
    </recommendedName>
</protein>
<sequence length="119" mass="13469">MKQACERPSNGSYTYWVTDVTITLPRSVPEPNSYQAIGTFIESRKVDYEEVFGSNSSYSGIINLLNNNATILAKDGFMLMSAEFARKFIDTGAGNIRWGGNYQDLKDFMHLEYIADDKF</sequence>